<dbReference type="SUPFAM" id="SSF55315">
    <property type="entry name" value="L30e-like"/>
    <property type="match status" value="1"/>
</dbReference>
<keyword evidence="3" id="KW-0687">Ribonucleoprotein</keyword>
<evidence type="ECO:0000313" key="4">
    <source>
        <dbReference type="Proteomes" id="UP000270468"/>
    </source>
</evidence>
<dbReference type="Proteomes" id="UP000270468">
    <property type="component" value="Unassembled WGS sequence"/>
</dbReference>
<gene>
    <name evidence="3" type="primary">rplGA</name>
    <name evidence="3" type="ORF">FILTAD_02267</name>
</gene>
<dbReference type="InterPro" id="IPR029064">
    <property type="entry name" value="Ribosomal_eL30-like_sf"/>
</dbReference>
<dbReference type="RefSeq" id="WP_124070885.1">
    <property type="nucleotide sequence ID" value="NZ_CBCRXF010000001.1"/>
</dbReference>
<dbReference type="EMBL" id="UXAV01000042">
    <property type="protein sequence ID" value="VDC29713.1"/>
    <property type="molecule type" value="Genomic_DNA"/>
</dbReference>
<proteinExistence type="predicted"/>
<dbReference type="Gene3D" id="3.30.1330.30">
    <property type="match status" value="1"/>
</dbReference>
<reference evidence="3 4" key="1">
    <citation type="submission" date="2018-11" db="EMBL/GenBank/DDBJ databases">
        <authorList>
            <person name="Criscuolo A."/>
        </authorList>
    </citation>
    <scope>NUCLEOTIDE SEQUENCE [LARGE SCALE GENOMIC DNA]</scope>
    <source>
        <strain evidence="3">ATB-66</strain>
    </source>
</reference>
<dbReference type="Pfam" id="PF01248">
    <property type="entry name" value="Ribosomal_L7Ae"/>
    <property type="match status" value="1"/>
</dbReference>
<keyword evidence="3" id="KW-0689">Ribosomal protein</keyword>
<dbReference type="NCBIfam" id="NF005825">
    <property type="entry name" value="PRK07714.1"/>
    <property type="match status" value="1"/>
</dbReference>
<accession>A0A3P5XPF9</accession>
<name>A0A3P5XPF9_9BACL</name>
<feature type="domain" description="Ribosomal protein eL8/eL30/eS12/Gadd45" evidence="2">
    <location>
        <begin position="7"/>
        <end position="94"/>
    </location>
</feature>
<evidence type="ECO:0000259" key="2">
    <source>
        <dbReference type="Pfam" id="PF01248"/>
    </source>
</evidence>
<dbReference type="GO" id="GO:0005840">
    <property type="term" value="C:ribosome"/>
    <property type="evidence" value="ECO:0007669"/>
    <property type="project" value="UniProtKB-KW"/>
</dbReference>
<evidence type="ECO:0000313" key="3">
    <source>
        <dbReference type="EMBL" id="VDC29713.1"/>
    </source>
</evidence>
<feature type="region of interest" description="Disordered" evidence="1">
    <location>
        <begin position="105"/>
        <end position="125"/>
    </location>
</feature>
<organism evidence="3 4">
    <name type="scientific">Filibacter tadaridae</name>
    <dbReference type="NCBI Taxonomy" id="2483811"/>
    <lineage>
        <taxon>Bacteria</taxon>
        <taxon>Bacillati</taxon>
        <taxon>Bacillota</taxon>
        <taxon>Bacilli</taxon>
        <taxon>Bacillales</taxon>
        <taxon>Caryophanaceae</taxon>
        <taxon>Filibacter</taxon>
    </lineage>
</organism>
<dbReference type="AlphaFoldDB" id="A0A3P5XPF9"/>
<dbReference type="InterPro" id="IPR004038">
    <property type="entry name" value="Ribosomal_eL8/eL30/eS12/Gad45"/>
</dbReference>
<dbReference type="OrthoDB" id="9794863at2"/>
<keyword evidence="4" id="KW-1185">Reference proteome</keyword>
<sequence length="125" mass="13825">MTDSKRIFQMLGMAARARLLITGEELVVREIRSGNAHLVIISEDASKNTMKKLTDKSNSYNVEKHVFGSREDLGHAIGKESRVVLAVTDAGFAGKLSGLLNEYNRGWANDENTGTRIRQTSESDK</sequence>
<protein>
    <submittedName>
        <fullName evidence="3">Putative ribosomal protein YlxQ</fullName>
    </submittedName>
</protein>
<evidence type="ECO:0000256" key="1">
    <source>
        <dbReference type="SAM" id="MobiDB-lite"/>
    </source>
</evidence>